<evidence type="ECO:0000313" key="3">
    <source>
        <dbReference type="EnsemblPlants" id="Pp3c27_2440V3.1"/>
    </source>
</evidence>
<evidence type="ECO:0000313" key="4">
    <source>
        <dbReference type="Proteomes" id="UP000006727"/>
    </source>
</evidence>
<dbReference type="RefSeq" id="XP_024367879.1">
    <property type="nucleotide sequence ID" value="XM_024512111.2"/>
</dbReference>
<dbReference type="Proteomes" id="UP000006727">
    <property type="component" value="Chromosome 27"/>
</dbReference>
<dbReference type="EnsemblPlants" id="Pp3c27_2440V3.3">
    <property type="protein sequence ID" value="Pp3c27_2440V3.3"/>
    <property type="gene ID" value="Pp3c27_2440"/>
</dbReference>
<dbReference type="OrthoDB" id="1887117at2759"/>
<sequence>MLQASEHARKASCKSTRDYQMWKALFPKGLCEIEEIEKEEVSTKLMQSLERFMREYPAIWSESSMQHLLVEIADTQYASSSNSVAEERLHTIIMHILVPMAKIMEAEQGHMKAERQKIHEATLSLQRVQDECNNALLALTQEHDRSARDLEELGNALQENRIAAEQAGRRLTEKEKQIHGMLQKQRDTLVRLVCGGPRRFLHWAREEIQFHGMVELEKDLEQVWYSISRALYHEENTTPNAPECSSCTSYEQGKDEAAQTNRAVFKNGEKSSTLPMSMTDLAVNLLSLVVSEIWQQTLESYERVKSPFSLPCAIIGFWFGIAARMTYLALVTLCPQVVFRGPYPEWPLQ</sequence>
<gene>
    <name evidence="3" type="primary">LOC112278514</name>
    <name evidence="2" type="ORF">PHYPA_030807</name>
</gene>
<evidence type="ECO:0000313" key="2">
    <source>
        <dbReference type="EMBL" id="PNR26233.1"/>
    </source>
</evidence>
<evidence type="ECO:0000256" key="1">
    <source>
        <dbReference type="SAM" id="Coils"/>
    </source>
</evidence>
<dbReference type="EMBL" id="ABEU02000027">
    <property type="protein sequence ID" value="PNR26233.1"/>
    <property type="molecule type" value="Genomic_DNA"/>
</dbReference>
<dbReference type="EnsemblPlants" id="Pp3c27_2440V3.4">
    <property type="protein sequence ID" value="Pp3c27_2440V3.4"/>
    <property type="gene ID" value="Pp3c27_2440"/>
</dbReference>
<dbReference type="EnsemblPlants" id="Pp3c27_2440V3.6">
    <property type="protein sequence ID" value="Pp3c27_2440V3.6"/>
    <property type="gene ID" value="Pp3c27_2440"/>
</dbReference>
<protein>
    <submittedName>
        <fullName evidence="2 3">Uncharacterized protein</fullName>
    </submittedName>
</protein>
<dbReference type="RefSeq" id="XP_024367880.1">
    <property type="nucleotide sequence ID" value="XM_024512112.2"/>
</dbReference>
<keyword evidence="1" id="KW-0175">Coiled coil</keyword>
<dbReference type="PaxDb" id="3218-PP1S54_180V6.1"/>
<dbReference type="GeneID" id="112278514"/>
<dbReference type="Gramene" id="Pp3c27_2440V3.6">
    <property type="protein sequence ID" value="Pp3c27_2440V3.6"/>
    <property type="gene ID" value="Pp3c27_2440"/>
</dbReference>
<dbReference type="Gramene" id="Pp3c27_2440V3.5">
    <property type="protein sequence ID" value="Pp3c27_2440V3.5"/>
    <property type="gene ID" value="Pp3c27_2440"/>
</dbReference>
<dbReference type="Gramene" id="Pp3c27_2440V3.3">
    <property type="protein sequence ID" value="Pp3c27_2440V3.3"/>
    <property type="gene ID" value="Pp3c27_2440"/>
</dbReference>
<dbReference type="Gramene" id="Pp3c27_2440V3.4">
    <property type="protein sequence ID" value="Pp3c27_2440V3.4"/>
    <property type="gene ID" value="Pp3c27_2440"/>
</dbReference>
<feature type="coiled-coil region" evidence="1">
    <location>
        <begin position="111"/>
        <end position="167"/>
    </location>
</feature>
<organism evidence="2">
    <name type="scientific">Physcomitrium patens</name>
    <name type="common">Spreading-leaved earth moss</name>
    <name type="synonym">Physcomitrella patens</name>
    <dbReference type="NCBI Taxonomy" id="3218"/>
    <lineage>
        <taxon>Eukaryota</taxon>
        <taxon>Viridiplantae</taxon>
        <taxon>Streptophyta</taxon>
        <taxon>Embryophyta</taxon>
        <taxon>Bryophyta</taxon>
        <taxon>Bryophytina</taxon>
        <taxon>Bryopsida</taxon>
        <taxon>Funariidae</taxon>
        <taxon>Funariales</taxon>
        <taxon>Funariaceae</taxon>
        <taxon>Physcomitrium</taxon>
    </lineage>
</organism>
<dbReference type="Gramene" id="Pp3c27_2440V3.1">
    <property type="protein sequence ID" value="Pp3c27_2440V3.1"/>
    <property type="gene ID" value="Pp3c27_2440"/>
</dbReference>
<dbReference type="RefSeq" id="XP_073388172.1">
    <property type="nucleotide sequence ID" value="XM_073532071.1"/>
</dbReference>
<dbReference type="OMA" id="ECANSRI"/>
<dbReference type="EnsemblPlants" id="Pp3c27_2440V3.5">
    <property type="protein sequence ID" value="Pp3c27_2440V3.5"/>
    <property type="gene ID" value="Pp3c27_2440"/>
</dbReference>
<proteinExistence type="predicted"/>
<dbReference type="Gramene" id="Pp3c27_2440V3.2">
    <property type="protein sequence ID" value="Pp3c27_2440V3.2"/>
    <property type="gene ID" value="Pp3c27_2440"/>
</dbReference>
<reference evidence="2 4" key="1">
    <citation type="journal article" date="2008" name="Science">
        <title>The Physcomitrella genome reveals evolutionary insights into the conquest of land by plants.</title>
        <authorList>
            <person name="Rensing S."/>
            <person name="Lang D."/>
            <person name="Zimmer A."/>
            <person name="Terry A."/>
            <person name="Salamov A."/>
            <person name="Shapiro H."/>
            <person name="Nishiyama T."/>
            <person name="Perroud P.-F."/>
            <person name="Lindquist E."/>
            <person name="Kamisugi Y."/>
            <person name="Tanahashi T."/>
            <person name="Sakakibara K."/>
            <person name="Fujita T."/>
            <person name="Oishi K."/>
            <person name="Shin-I T."/>
            <person name="Kuroki Y."/>
            <person name="Toyoda A."/>
            <person name="Suzuki Y."/>
            <person name="Hashimoto A."/>
            <person name="Yamaguchi K."/>
            <person name="Sugano A."/>
            <person name="Kohara Y."/>
            <person name="Fujiyama A."/>
            <person name="Anterola A."/>
            <person name="Aoki S."/>
            <person name="Ashton N."/>
            <person name="Barbazuk W.B."/>
            <person name="Barker E."/>
            <person name="Bennetzen J."/>
            <person name="Bezanilla M."/>
            <person name="Blankenship R."/>
            <person name="Cho S.H."/>
            <person name="Dutcher S."/>
            <person name="Estelle M."/>
            <person name="Fawcett J.A."/>
            <person name="Gundlach H."/>
            <person name="Hanada K."/>
            <person name="Heyl A."/>
            <person name="Hicks K.A."/>
            <person name="Hugh J."/>
            <person name="Lohr M."/>
            <person name="Mayer K."/>
            <person name="Melkozernov A."/>
            <person name="Murata T."/>
            <person name="Nelson D."/>
            <person name="Pils B."/>
            <person name="Prigge M."/>
            <person name="Reiss B."/>
            <person name="Renner T."/>
            <person name="Rombauts S."/>
            <person name="Rushton P."/>
            <person name="Sanderfoot A."/>
            <person name="Schween G."/>
            <person name="Shiu S.-H."/>
            <person name="Stueber K."/>
            <person name="Theodoulou F.L."/>
            <person name="Tu H."/>
            <person name="Van de Peer Y."/>
            <person name="Verrier P.J."/>
            <person name="Waters E."/>
            <person name="Wood A."/>
            <person name="Yang L."/>
            <person name="Cove D."/>
            <person name="Cuming A."/>
            <person name="Hasebe M."/>
            <person name="Lucas S."/>
            <person name="Mishler D.B."/>
            <person name="Reski R."/>
            <person name="Grigoriev I."/>
            <person name="Quatrano R.S."/>
            <person name="Boore J.L."/>
        </authorList>
    </citation>
    <scope>NUCLEOTIDE SEQUENCE [LARGE SCALE GENOMIC DNA]</scope>
    <source>
        <strain evidence="3 4">cv. Gransden 2004</strain>
    </source>
</reference>
<keyword evidence="4" id="KW-1185">Reference proteome</keyword>
<dbReference type="EnsemblPlants" id="Pp3c27_2440V3.1">
    <property type="protein sequence ID" value="Pp3c27_2440V3.1"/>
    <property type="gene ID" value="Pp3c27_2440"/>
</dbReference>
<reference evidence="3" key="3">
    <citation type="submission" date="2020-12" db="UniProtKB">
        <authorList>
            <consortium name="EnsemblPlants"/>
        </authorList>
    </citation>
    <scope>IDENTIFICATION</scope>
</reference>
<dbReference type="EnsemblPlants" id="Pp3c27_2440V3.2">
    <property type="protein sequence ID" value="Pp3c27_2440V3.2"/>
    <property type="gene ID" value="Pp3c27_2440"/>
</dbReference>
<accession>A0A2K1IAC6</accession>
<name>A0A2K1IAC6_PHYPA</name>
<dbReference type="GO" id="GO:0008270">
    <property type="term" value="F:zinc ion binding"/>
    <property type="evidence" value="ECO:0000318"/>
    <property type="project" value="GO_Central"/>
</dbReference>
<reference evidence="2 4" key="2">
    <citation type="journal article" date="2018" name="Plant J.">
        <title>The Physcomitrella patens chromosome-scale assembly reveals moss genome structure and evolution.</title>
        <authorList>
            <person name="Lang D."/>
            <person name="Ullrich K.K."/>
            <person name="Murat F."/>
            <person name="Fuchs J."/>
            <person name="Jenkins J."/>
            <person name="Haas F.B."/>
            <person name="Piednoel M."/>
            <person name="Gundlach H."/>
            <person name="Van Bel M."/>
            <person name="Meyberg R."/>
            <person name="Vives C."/>
            <person name="Morata J."/>
            <person name="Symeonidi A."/>
            <person name="Hiss M."/>
            <person name="Muchero W."/>
            <person name="Kamisugi Y."/>
            <person name="Saleh O."/>
            <person name="Blanc G."/>
            <person name="Decker E.L."/>
            <person name="van Gessel N."/>
            <person name="Grimwood J."/>
            <person name="Hayes R.D."/>
            <person name="Graham S.W."/>
            <person name="Gunter L.E."/>
            <person name="McDaniel S.F."/>
            <person name="Hoernstein S.N.W."/>
            <person name="Larsson A."/>
            <person name="Li F.W."/>
            <person name="Perroud P.F."/>
            <person name="Phillips J."/>
            <person name="Ranjan P."/>
            <person name="Rokshar D.S."/>
            <person name="Rothfels C.J."/>
            <person name="Schneider L."/>
            <person name="Shu S."/>
            <person name="Stevenson D.W."/>
            <person name="Thummler F."/>
            <person name="Tillich M."/>
            <person name="Villarreal Aguilar J.C."/>
            <person name="Widiez T."/>
            <person name="Wong G.K."/>
            <person name="Wymore A."/>
            <person name="Zhang Y."/>
            <person name="Zimmer A.D."/>
            <person name="Quatrano R.S."/>
            <person name="Mayer K.F.X."/>
            <person name="Goodstein D."/>
            <person name="Casacuberta J.M."/>
            <person name="Vandepoele K."/>
            <person name="Reski R."/>
            <person name="Cuming A.C."/>
            <person name="Tuskan G.A."/>
            <person name="Maumus F."/>
            <person name="Salse J."/>
            <person name="Schmutz J."/>
            <person name="Rensing S.A."/>
        </authorList>
    </citation>
    <scope>NUCLEOTIDE SEQUENCE [LARGE SCALE GENOMIC DNA]</scope>
    <source>
        <strain evidence="3 4">cv. Gransden 2004</strain>
    </source>
</reference>
<dbReference type="AlphaFoldDB" id="A0A2K1IAC6"/>